<feature type="binding site" evidence="7">
    <location>
        <position position="84"/>
    </location>
    <ligand>
        <name>Zn(2+)</name>
        <dbReference type="ChEBI" id="CHEBI:29105"/>
        <note>catalytic</note>
    </ligand>
</feature>
<keyword evidence="5 7" id="KW-0862">Zinc</keyword>
<comment type="catalytic activity">
    <reaction evidence="6 7">
        <text>adenosine(34) in tRNA + H2O + H(+) = inosine(34) in tRNA + NH4(+)</text>
        <dbReference type="Rhea" id="RHEA:43168"/>
        <dbReference type="Rhea" id="RHEA-COMP:10373"/>
        <dbReference type="Rhea" id="RHEA-COMP:10374"/>
        <dbReference type="ChEBI" id="CHEBI:15377"/>
        <dbReference type="ChEBI" id="CHEBI:15378"/>
        <dbReference type="ChEBI" id="CHEBI:28938"/>
        <dbReference type="ChEBI" id="CHEBI:74411"/>
        <dbReference type="ChEBI" id="CHEBI:82852"/>
        <dbReference type="EC" id="3.5.4.33"/>
    </reaction>
</comment>
<dbReference type="PANTHER" id="PTHR11079:SF202">
    <property type="entry name" value="TRNA-SPECIFIC ADENOSINE DEAMINASE"/>
    <property type="match status" value="1"/>
</dbReference>
<dbReference type="Gene3D" id="3.40.140.10">
    <property type="entry name" value="Cytidine Deaminase, domain 2"/>
    <property type="match status" value="1"/>
</dbReference>
<dbReference type="GO" id="GO:0008270">
    <property type="term" value="F:zinc ion binding"/>
    <property type="evidence" value="ECO:0007669"/>
    <property type="project" value="UniProtKB-UniRule"/>
</dbReference>
<gene>
    <name evidence="7" type="primary">tadA</name>
    <name evidence="9" type="ORF">EDD63_14422</name>
</gene>
<dbReference type="GO" id="GO:0052717">
    <property type="term" value="F:tRNA-specific adenosine-34 deaminase activity"/>
    <property type="evidence" value="ECO:0007669"/>
    <property type="project" value="UniProtKB-UniRule"/>
</dbReference>
<evidence type="ECO:0000256" key="1">
    <source>
        <dbReference type="ARBA" id="ARBA00011738"/>
    </source>
</evidence>
<evidence type="ECO:0000256" key="5">
    <source>
        <dbReference type="ARBA" id="ARBA00022833"/>
    </source>
</evidence>
<dbReference type="EC" id="3.5.4.33" evidence="7"/>
<dbReference type="InterPro" id="IPR002125">
    <property type="entry name" value="CMP_dCMP_dom"/>
</dbReference>
<dbReference type="InterPro" id="IPR028883">
    <property type="entry name" value="tRNA_aden_deaminase"/>
</dbReference>
<name>A0A4V3G652_9FIRM</name>
<dbReference type="RefSeq" id="WP_134170933.1">
    <property type="nucleotide sequence ID" value="NZ_SODD01000044.1"/>
</dbReference>
<feature type="domain" description="CMP/dCMP-type deaminase" evidence="8">
    <location>
        <begin position="1"/>
        <end position="110"/>
    </location>
</feature>
<proteinExistence type="inferred from homology"/>
<comment type="cofactor">
    <cofactor evidence="7">
        <name>Zn(2+)</name>
        <dbReference type="ChEBI" id="CHEBI:29105"/>
    </cofactor>
    <text evidence="7">Binds 1 zinc ion per subunit.</text>
</comment>
<feature type="binding site" evidence="7">
    <location>
        <position position="81"/>
    </location>
    <ligand>
        <name>Zn(2+)</name>
        <dbReference type="ChEBI" id="CHEBI:29105"/>
        <note>catalytic</note>
    </ligand>
</feature>
<comment type="subunit">
    <text evidence="1 7">Homodimer.</text>
</comment>
<keyword evidence="3 7" id="KW-0479">Metal-binding</keyword>
<evidence type="ECO:0000313" key="10">
    <source>
        <dbReference type="Proteomes" id="UP000294743"/>
    </source>
</evidence>
<dbReference type="OrthoDB" id="9802676at2"/>
<evidence type="ECO:0000256" key="7">
    <source>
        <dbReference type="HAMAP-Rule" id="MF_00972"/>
    </source>
</evidence>
<accession>A0A4V3G652</accession>
<dbReference type="HAMAP" id="MF_00972">
    <property type="entry name" value="tRNA_aden_deaminase"/>
    <property type="match status" value="1"/>
</dbReference>
<dbReference type="Pfam" id="PF14437">
    <property type="entry name" value="MafB19-deam"/>
    <property type="match status" value="1"/>
</dbReference>
<comment type="function">
    <text evidence="7">Catalyzes the deamination of adenosine to inosine at the wobble position 34 of tRNA(Arg2).</text>
</comment>
<organism evidence="9 10">
    <name type="scientific">Breznakia blatticola</name>
    <dbReference type="NCBI Taxonomy" id="1754012"/>
    <lineage>
        <taxon>Bacteria</taxon>
        <taxon>Bacillati</taxon>
        <taxon>Bacillota</taxon>
        <taxon>Erysipelotrichia</taxon>
        <taxon>Erysipelotrichales</taxon>
        <taxon>Erysipelotrichaceae</taxon>
        <taxon>Breznakia</taxon>
    </lineage>
</organism>
<evidence type="ECO:0000259" key="8">
    <source>
        <dbReference type="PROSITE" id="PS51747"/>
    </source>
</evidence>
<evidence type="ECO:0000256" key="6">
    <source>
        <dbReference type="ARBA" id="ARBA00048045"/>
    </source>
</evidence>
<dbReference type="CDD" id="cd01285">
    <property type="entry name" value="nucleoside_deaminase"/>
    <property type="match status" value="1"/>
</dbReference>
<feature type="binding site" evidence="7">
    <location>
        <position position="51"/>
    </location>
    <ligand>
        <name>Zn(2+)</name>
        <dbReference type="ChEBI" id="CHEBI:29105"/>
        <note>catalytic</note>
    </ligand>
</feature>
<comment type="caution">
    <text evidence="9">The sequence shown here is derived from an EMBL/GenBank/DDBJ whole genome shotgun (WGS) entry which is preliminary data.</text>
</comment>
<dbReference type="SUPFAM" id="SSF53927">
    <property type="entry name" value="Cytidine deaminase-like"/>
    <property type="match status" value="1"/>
</dbReference>
<evidence type="ECO:0000313" key="9">
    <source>
        <dbReference type="EMBL" id="TDW13207.1"/>
    </source>
</evidence>
<keyword evidence="4 7" id="KW-0378">Hydrolase</keyword>
<dbReference type="InterPro" id="IPR016193">
    <property type="entry name" value="Cytidine_deaminase-like"/>
</dbReference>
<sequence>MDQIYMKEAIVEAKKAYAMDEVPIGAVIVKYNTIIARAHNLREHEQLATAHAEILAINEACKQLQSWRLEGCTLYVTLEPCPMCSGASILSRVDRVVFGASDQKGGSIVSSFSMFDQQGYNHYPTYTSGVLADECASLLKDYFKEKRNKK</sequence>
<feature type="active site" description="Proton donor" evidence="7">
    <location>
        <position position="53"/>
    </location>
</feature>
<reference evidence="9 10" key="1">
    <citation type="submission" date="2019-03" db="EMBL/GenBank/DDBJ databases">
        <title>Genomic Encyclopedia of Type Strains, Phase IV (KMG-IV): sequencing the most valuable type-strain genomes for metagenomic binning, comparative biology and taxonomic classification.</title>
        <authorList>
            <person name="Goeker M."/>
        </authorList>
    </citation>
    <scope>NUCLEOTIDE SEQUENCE [LARGE SCALE GENOMIC DNA]</scope>
    <source>
        <strain evidence="9 10">DSM 28867</strain>
    </source>
</reference>
<keyword evidence="2 7" id="KW-0819">tRNA processing</keyword>
<protein>
    <recommendedName>
        <fullName evidence="7">tRNA-specific adenosine deaminase</fullName>
        <ecNumber evidence="7">3.5.4.33</ecNumber>
    </recommendedName>
</protein>
<dbReference type="Proteomes" id="UP000294743">
    <property type="component" value="Unassembled WGS sequence"/>
</dbReference>
<evidence type="ECO:0000256" key="4">
    <source>
        <dbReference type="ARBA" id="ARBA00022801"/>
    </source>
</evidence>
<dbReference type="InterPro" id="IPR058535">
    <property type="entry name" value="MafB19-deam"/>
</dbReference>
<evidence type="ECO:0000256" key="3">
    <source>
        <dbReference type="ARBA" id="ARBA00022723"/>
    </source>
</evidence>
<evidence type="ECO:0000256" key="2">
    <source>
        <dbReference type="ARBA" id="ARBA00022694"/>
    </source>
</evidence>
<comment type="similarity">
    <text evidence="7">Belongs to the cytidine and deoxycytidylate deaminase family.</text>
</comment>
<dbReference type="NCBIfam" id="NF008113">
    <property type="entry name" value="PRK10860.1"/>
    <property type="match status" value="1"/>
</dbReference>
<keyword evidence="10" id="KW-1185">Reference proteome</keyword>
<dbReference type="AlphaFoldDB" id="A0A4V3G652"/>
<dbReference type="GO" id="GO:0002100">
    <property type="term" value="P:tRNA wobble adenosine to inosine editing"/>
    <property type="evidence" value="ECO:0007669"/>
    <property type="project" value="UniProtKB-UniRule"/>
</dbReference>
<dbReference type="EMBL" id="SODD01000044">
    <property type="protein sequence ID" value="TDW13207.1"/>
    <property type="molecule type" value="Genomic_DNA"/>
</dbReference>
<dbReference type="PANTHER" id="PTHR11079">
    <property type="entry name" value="CYTOSINE DEAMINASE FAMILY MEMBER"/>
    <property type="match status" value="1"/>
</dbReference>
<dbReference type="FunFam" id="3.40.140.10:FF:000005">
    <property type="entry name" value="tRNA-specific adenosine deaminase"/>
    <property type="match status" value="1"/>
</dbReference>
<dbReference type="PROSITE" id="PS51747">
    <property type="entry name" value="CYT_DCMP_DEAMINASES_2"/>
    <property type="match status" value="1"/>
</dbReference>